<evidence type="ECO:0000313" key="1">
    <source>
        <dbReference type="EMBL" id="KYF62318.1"/>
    </source>
</evidence>
<name>A0A150Q415_SORCE</name>
<sequence length="71" mass="7842">MAVACGVAASDCEDALQDVLIAAWRAVQEGRYRPDPRAERRRALRGLNPATTARRLQVARKALADRSARRP</sequence>
<proteinExistence type="predicted"/>
<organism evidence="1 2">
    <name type="scientific">Sorangium cellulosum</name>
    <name type="common">Polyangium cellulosum</name>
    <dbReference type="NCBI Taxonomy" id="56"/>
    <lineage>
        <taxon>Bacteria</taxon>
        <taxon>Pseudomonadati</taxon>
        <taxon>Myxococcota</taxon>
        <taxon>Polyangia</taxon>
        <taxon>Polyangiales</taxon>
        <taxon>Polyangiaceae</taxon>
        <taxon>Sorangium</taxon>
    </lineage>
</organism>
<accession>A0A150Q415</accession>
<evidence type="ECO:0000313" key="2">
    <source>
        <dbReference type="Proteomes" id="UP000075604"/>
    </source>
</evidence>
<evidence type="ECO:0008006" key="3">
    <source>
        <dbReference type="Google" id="ProtNLM"/>
    </source>
</evidence>
<protein>
    <recommendedName>
        <fullName evidence="3">RNA polymerase sigma-70 region 2 domain-containing protein</fullName>
    </recommendedName>
</protein>
<dbReference type="Proteomes" id="UP000075604">
    <property type="component" value="Unassembled WGS sequence"/>
</dbReference>
<gene>
    <name evidence="1" type="ORF">BE04_14825</name>
</gene>
<dbReference type="EMBL" id="JELX01000720">
    <property type="protein sequence ID" value="KYF62318.1"/>
    <property type="molecule type" value="Genomic_DNA"/>
</dbReference>
<dbReference type="AlphaFoldDB" id="A0A150Q415"/>
<reference evidence="1 2" key="1">
    <citation type="submission" date="2014-02" db="EMBL/GenBank/DDBJ databases">
        <title>The small core and large imbalanced accessory genome model reveals a collaborative survival strategy of Sorangium cellulosum strains in nature.</title>
        <authorList>
            <person name="Han K."/>
            <person name="Peng R."/>
            <person name="Blom J."/>
            <person name="Li Y.-Z."/>
        </authorList>
    </citation>
    <scope>NUCLEOTIDE SEQUENCE [LARGE SCALE GENOMIC DNA]</scope>
    <source>
        <strain evidence="1 2">So0157-18</strain>
    </source>
</reference>
<comment type="caution">
    <text evidence="1">The sequence shown here is derived from an EMBL/GenBank/DDBJ whole genome shotgun (WGS) entry which is preliminary data.</text>
</comment>